<dbReference type="PANTHER" id="PTHR35801:SF1">
    <property type="entry name" value="PHOSPHOSERINE PHOSPHATASE RSBX"/>
    <property type="match status" value="1"/>
</dbReference>
<dbReference type="PANTHER" id="PTHR35801">
    <property type="entry name" value="PHOSPHOSERINE PHOSPHATASE RSBX"/>
    <property type="match status" value="1"/>
</dbReference>
<dbReference type="InterPro" id="IPR039248">
    <property type="entry name" value="Ptase_RsbX"/>
</dbReference>
<dbReference type="EMBL" id="VBAO01000357">
    <property type="protein sequence ID" value="TMI78624.1"/>
    <property type="molecule type" value="Genomic_DNA"/>
</dbReference>
<organism evidence="2 3">
    <name type="scientific">Candidatus Segetimicrobium genomatis</name>
    <dbReference type="NCBI Taxonomy" id="2569760"/>
    <lineage>
        <taxon>Bacteria</taxon>
        <taxon>Bacillati</taxon>
        <taxon>Candidatus Sysuimicrobiota</taxon>
        <taxon>Candidatus Sysuimicrobiia</taxon>
        <taxon>Candidatus Sysuimicrobiales</taxon>
        <taxon>Candidatus Segetimicrobiaceae</taxon>
        <taxon>Candidatus Segetimicrobium</taxon>
    </lineage>
</organism>
<proteinExistence type="predicted"/>
<accession>A0A537J4Z6</accession>
<dbReference type="Proteomes" id="UP000320048">
    <property type="component" value="Unassembled WGS sequence"/>
</dbReference>
<evidence type="ECO:0000313" key="3">
    <source>
        <dbReference type="Proteomes" id="UP000320048"/>
    </source>
</evidence>
<name>A0A537J4Z6_9BACT</name>
<protein>
    <submittedName>
        <fullName evidence="2">Stage II sporulation protein E (SpoIIE)</fullName>
    </submittedName>
</protein>
<dbReference type="InterPro" id="IPR001932">
    <property type="entry name" value="PPM-type_phosphatase-like_dom"/>
</dbReference>
<feature type="domain" description="PPM-type phosphatase" evidence="1">
    <location>
        <begin position="9"/>
        <end position="195"/>
    </location>
</feature>
<dbReference type="Pfam" id="PF07228">
    <property type="entry name" value="SpoIIE"/>
    <property type="match status" value="1"/>
</dbReference>
<dbReference type="SUPFAM" id="SSF81606">
    <property type="entry name" value="PP2C-like"/>
    <property type="match status" value="1"/>
</dbReference>
<evidence type="ECO:0000313" key="2">
    <source>
        <dbReference type="EMBL" id="TMI78624.1"/>
    </source>
</evidence>
<dbReference type="AlphaFoldDB" id="A0A537J4Z6"/>
<reference evidence="2 3" key="1">
    <citation type="journal article" date="2019" name="Nat. Microbiol.">
        <title>Mediterranean grassland soil C-N compound turnover is dependent on rainfall and depth, and is mediated by genomically divergent microorganisms.</title>
        <authorList>
            <person name="Diamond S."/>
            <person name="Andeer P.F."/>
            <person name="Li Z."/>
            <person name="Crits-Christoph A."/>
            <person name="Burstein D."/>
            <person name="Anantharaman K."/>
            <person name="Lane K.R."/>
            <person name="Thomas B.C."/>
            <person name="Pan C."/>
            <person name="Northen T.R."/>
            <person name="Banfield J.F."/>
        </authorList>
    </citation>
    <scope>NUCLEOTIDE SEQUENCE [LARGE SCALE GENOMIC DNA]</scope>
    <source>
        <strain evidence="2">NP_7</strain>
    </source>
</reference>
<comment type="caution">
    <text evidence="2">The sequence shown here is derived from an EMBL/GenBank/DDBJ whole genome shotgun (WGS) entry which is preliminary data.</text>
</comment>
<dbReference type="SMART" id="SM00331">
    <property type="entry name" value="PP2C_SIG"/>
    <property type="match status" value="1"/>
</dbReference>
<evidence type="ECO:0000259" key="1">
    <source>
        <dbReference type="SMART" id="SM00331"/>
    </source>
</evidence>
<sequence length="201" mass="21039">MTCPIEWGAATTTLRGHADSGDRGVVAPFGSGVLVAAIDGLGHGDEAASAAQLAARILEKDPDESVITLVRRCDERLRVTRGVVISLASFNAPDGTMTWLGVGNVEGRFVRASPDATPACEFLLLRGGVVGGRLPMLQATLLPVQPGDTLVFATDGVALPPVEDIVSTGRPQAMAEGILSRYSRQTDDALVLVARWVGLPR</sequence>
<dbReference type="Gene3D" id="3.60.40.10">
    <property type="entry name" value="PPM-type phosphatase domain"/>
    <property type="match status" value="1"/>
</dbReference>
<gene>
    <name evidence="2" type="ORF">E6H04_12125</name>
</gene>
<dbReference type="InterPro" id="IPR036457">
    <property type="entry name" value="PPM-type-like_dom_sf"/>
</dbReference>